<gene>
    <name evidence="2" type="ORF">LTR77_007952</name>
</gene>
<evidence type="ECO:0000259" key="1">
    <source>
        <dbReference type="Pfam" id="PF13013"/>
    </source>
</evidence>
<dbReference type="Proteomes" id="UP001337655">
    <property type="component" value="Unassembled WGS sequence"/>
</dbReference>
<sequence length="189" mass="22090">MGNQKAQRTTGLLDLPAEIRNSIYDLVLNDSTEEVLCPFIYQCSPGKRRYTYSLTQTCCQIRRETMAMWHAGKKLVFAMRQQNMSYYHHWLQRRPDAAFQSIRRVQLEDYQHSKNQCSPEHTYFCRSAIVINLAKPSPVSWRRDPRCTSCPSHDLAVDRVKAVVRTRRGQGGFAMTRERLERVFEAAAW</sequence>
<dbReference type="GeneID" id="89929286"/>
<dbReference type="Pfam" id="PF13013">
    <property type="entry name" value="F-box-like_2"/>
    <property type="match status" value="1"/>
</dbReference>
<evidence type="ECO:0000313" key="2">
    <source>
        <dbReference type="EMBL" id="KAK5167220.1"/>
    </source>
</evidence>
<keyword evidence="3" id="KW-1185">Reference proteome</keyword>
<dbReference type="EMBL" id="JAVRRT010000012">
    <property type="protein sequence ID" value="KAK5167220.1"/>
    <property type="molecule type" value="Genomic_DNA"/>
</dbReference>
<dbReference type="InterPro" id="IPR038883">
    <property type="entry name" value="AN11006-like"/>
</dbReference>
<evidence type="ECO:0000313" key="3">
    <source>
        <dbReference type="Proteomes" id="UP001337655"/>
    </source>
</evidence>
<dbReference type="PANTHER" id="PTHR42085">
    <property type="entry name" value="F-BOX DOMAIN-CONTAINING PROTEIN"/>
    <property type="match status" value="1"/>
</dbReference>
<accession>A0AAV9P410</accession>
<dbReference type="PANTHER" id="PTHR42085:SF1">
    <property type="entry name" value="F-BOX DOMAIN-CONTAINING PROTEIN"/>
    <property type="match status" value="1"/>
</dbReference>
<dbReference type="InterPro" id="IPR001810">
    <property type="entry name" value="F-box_dom"/>
</dbReference>
<dbReference type="AlphaFoldDB" id="A0AAV9P410"/>
<dbReference type="RefSeq" id="XP_064657028.1">
    <property type="nucleotide sequence ID" value="XM_064805186.1"/>
</dbReference>
<protein>
    <recommendedName>
        <fullName evidence="1">F-box domain-containing protein</fullName>
    </recommendedName>
</protein>
<comment type="caution">
    <text evidence="2">The sequence shown here is derived from an EMBL/GenBank/DDBJ whole genome shotgun (WGS) entry which is preliminary data.</text>
</comment>
<name>A0AAV9P410_9PEZI</name>
<organism evidence="2 3">
    <name type="scientific">Saxophila tyrrhenica</name>
    <dbReference type="NCBI Taxonomy" id="1690608"/>
    <lineage>
        <taxon>Eukaryota</taxon>
        <taxon>Fungi</taxon>
        <taxon>Dikarya</taxon>
        <taxon>Ascomycota</taxon>
        <taxon>Pezizomycotina</taxon>
        <taxon>Dothideomycetes</taxon>
        <taxon>Dothideomycetidae</taxon>
        <taxon>Mycosphaerellales</taxon>
        <taxon>Extremaceae</taxon>
        <taxon>Saxophila</taxon>
    </lineage>
</organism>
<reference evidence="2 3" key="1">
    <citation type="submission" date="2023-08" db="EMBL/GenBank/DDBJ databases">
        <title>Black Yeasts Isolated from many extreme environments.</title>
        <authorList>
            <person name="Coleine C."/>
            <person name="Stajich J.E."/>
            <person name="Selbmann L."/>
        </authorList>
    </citation>
    <scope>NUCLEOTIDE SEQUENCE [LARGE SCALE GENOMIC DNA]</scope>
    <source>
        <strain evidence="2 3">CCFEE 5935</strain>
    </source>
</reference>
<proteinExistence type="predicted"/>
<feature type="domain" description="F-box" evidence="1">
    <location>
        <begin position="6"/>
        <end position="69"/>
    </location>
</feature>